<evidence type="ECO:0000313" key="1">
    <source>
        <dbReference type="EMBL" id="EGF99445.1"/>
    </source>
</evidence>
<gene>
    <name evidence="1" type="ORF">MELLADRAFT_79455</name>
</gene>
<dbReference type="GeneID" id="18933273"/>
<dbReference type="VEuPathDB" id="FungiDB:MELLADRAFT_79455"/>
<dbReference type="Proteomes" id="UP000001072">
    <property type="component" value="Unassembled WGS sequence"/>
</dbReference>
<dbReference type="HOGENOM" id="CLU_1777910_0_0_1"/>
<dbReference type="OrthoDB" id="2505692at2759"/>
<dbReference type="AlphaFoldDB" id="F4S747"/>
<sequence length="146" mass="16291">MTATANCLTQITSSSNLSTKKSISLTPNKFFPINLLTTDKLTQQTDEEITPICEALLIEPLPEVSLSSEEFDSTSWVESISQSAAGASIMYDKLKAKGQTIPKSTTPRMMTGQEWINLSKCFNEWPFKPRTFENELELALDDSYNV</sequence>
<dbReference type="InterPro" id="IPR023165">
    <property type="entry name" value="rRNA_Ade_diMease-like_C"/>
</dbReference>
<proteinExistence type="predicted"/>
<organism evidence="2">
    <name type="scientific">Melampsora larici-populina (strain 98AG31 / pathotype 3-4-7)</name>
    <name type="common">Poplar leaf rust fungus</name>
    <dbReference type="NCBI Taxonomy" id="747676"/>
    <lineage>
        <taxon>Eukaryota</taxon>
        <taxon>Fungi</taxon>
        <taxon>Dikarya</taxon>
        <taxon>Basidiomycota</taxon>
        <taxon>Pucciniomycotina</taxon>
        <taxon>Pucciniomycetes</taxon>
        <taxon>Pucciniales</taxon>
        <taxon>Melampsoraceae</taxon>
        <taxon>Melampsora</taxon>
    </lineage>
</organism>
<dbReference type="KEGG" id="mlr:MELLADRAFT_79455"/>
<reference evidence="2" key="1">
    <citation type="journal article" date="2011" name="Proc. Natl. Acad. Sci. U.S.A.">
        <title>Obligate biotrophy features unraveled by the genomic analysis of rust fungi.</title>
        <authorList>
            <person name="Duplessis S."/>
            <person name="Cuomo C.A."/>
            <person name="Lin Y.-C."/>
            <person name="Aerts A."/>
            <person name="Tisserant E."/>
            <person name="Veneault-Fourrey C."/>
            <person name="Joly D.L."/>
            <person name="Hacquard S."/>
            <person name="Amselem J."/>
            <person name="Cantarel B.L."/>
            <person name="Chiu R."/>
            <person name="Coutinho P.M."/>
            <person name="Feau N."/>
            <person name="Field M."/>
            <person name="Frey P."/>
            <person name="Gelhaye E."/>
            <person name="Goldberg J."/>
            <person name="Grabherr M.G."/>
            <person name="Kodira C.D."/>
            <person name="Kohler A."/>
            <person name="Kuees U."/>
            <person name="Lindquist E.A."/>
            <person name="Lucas S.M."/>
            <person name="Mago R."/>
            <person name="Mauceli E."/>
            <person name="Morin E."/>
            <person name="Murat C."/>
            <person name="Pangilinan J.L."/>
            <person name="Park R."/>
            <person name="Pearson M."/>
            <person name="Quesneville H."/>
            <person name="Rouhier N."/>
            <person name="Sakthikumar S."/>
            <person name="Salamov A.A."/>
            <person name="Schmutz J."/>
            <person name="Selles B."/>
            <person name="Shapiro H."/>
            <person name="Tanguay P."/>
            <person name="Tuskan G.A."/>
            <person name="Henrissat B."/>
            <person name="Van de Peer Y."/>
            <person name="Rouze P."/>
            <person name="Ellis J.G."/>
            <person name="Dodds P.N."/>
            <person name="Schein J.E."/>
            <person name="Zhong S."/>
            <person name="Hamelin R.C."/>
            <person name="Grigoriev I.V."/>
            <person name="Szabo L.J."/>
            <person name="Martin F."/>
        </authorList>
    </citation>
    <scope>NUCLEOTIDE SEQUENCE [LARGE SCALE GENOMIC DNA]</scope>
    <source>
        <strain evidence="2">98AG31 / pathotype 3-4-7</strain>
    </source>
</reference>
<dbReference type="RefSeq" id="XP_007417235.1">
    <property type="nucleotide sequence ID" value="XM_007417173.1"/>
</dbReference>
<dbReference type="Gene3D" id="1.10.8.100">
    <property type="entry name" value="Ribosomal RNA adenine dimethylase-like, domain 2"/>
    <property type="match status" value="1"/>
</dbReference>
<dbReference type="STRING" id="747676.F4S747"/>
<accession>F4S747</accession>
<name>F4S747_MELLP</name>
<keyword evidence="2" id="KW-1185">Reference proteome</keyword>
<protein>
    <submittedName>
        <fullName evidence="1">Uncharacterized protein</fullName>
    </submittedName>
</protein>
<evidence type="ECO:0000313" key="2">
    <source>
        <dbReference type="Proteomes" id="UP000001072"/>
    </source>
</evidence>
<dbReference type="EMBL" id="GL883158">
    <property type="protein sequence ID" value="EGF99445.1"/>
    <property type="molecule type" value="Genomic_DNA"/>
</dbReference>
<dbReference type="InParanoid" id="F4S747"/>